<dbReference type="GO" id="GO:0016757">
    <property type="term" value="F:glycosyltransferase activity"/>
    <property type="evidence" value="ECO:0007669"/>
    <property type="project" value="UniProtKB-KW"/>
</dbReference>
<keyword evidence="4" id="KW-0802">TPR repeat</keyword>
<evidence type="ECO:0000256" key="2">
    <source>
        <dbReference type="ARBA" id="ARBA00022676"/>
    </source>
</evidence>
<reference evidence="6" key="1">
    <citation type="submission" date="2016-07" db="EMBL/GenBank/DDBJ databases">
        <authorList>
            <person name="Florea S."/>
            <person name="Webb J.S."/>
            <person name="Jaromczyk J."/>
            <person name="Schardl C.L."/>
        </authorList>
    </citation>
    <scope>NUCLEOTIDE SEQUENCE [LARGE SCALE GENOMIC DNA]</scope>
    <source>
        <strain evidence="6">MV-1</strain>
    </source>
</reference>
<dbReference type="Gene3D" id="1.25.40.10">
    <property type="entry name" value="Tetratricopeptide repeat domain"/>
    <property type="match status" value="1"/>
</dbReference>
<protein>
    <recommendedName>
        <fullName evidence="7">O-GlcNAc transferase C-terminal domain-containing protein</fullName>
    </recommendedName>
</protein>
<keyword evidence="3" id="KW-0808">Transferase</keyword>
<dbReference type="PANTHER" id="PTHR44835:SF1">
    <property type="entry name" value="PROTEIN O-GLCNAC TRANSFERASE"/>
    <property type="match status" value="1"/>
</dbReference>
<evidence type="ECO:0000256" key="1">
    <source>
        <dbReference type="ARBA" id="ARBA00004922"/>
    </source>
</evidence>
<keyword evidence="2" id="KW-0328">Glycosyltransferase</keyword>
<gene>
    <name evidence="5" type="ORF">BEN30_06590</name>
</gene>
<evidence type="ECO:0000313" key="6">
    <source>
        <dbReference type="Proteomes" id="UP000095347"/>
    </source>
</evidence>
<dbReference type="RefSeq" id="WP_069957266.1">
    <property type="nucleotide sequence ID" value="NZ_MCGG01000015.1"/>
</dbReference>
<dbReference type="PROSITE" id="PS50005">
    <property type="entry name" value="TPR"/>
    <property type="match status" value="1"/>
</dbReference>
<evidence type="ECO:0000313" key="5">
    <source>
        <dbReference type="EMBL" id="OEJ68272.1"/>
    </source>
</evidence>
<evidence type="ECO:0000256" key="3">
    <source>
        <dbReference type="ARBA" id="ARBA00022679"/>
    </source>
</evidence>
<evidence type="ECO:0008006" key="7">
    <source>
        <dbReference type="Google" id="ProtNLM"/>
    </source>
</evidence>
<comment type="pathway">
    <text evidence="1">Protein modification; protein glycosylation.</text>
</comment>
<organism evidence="5 6">
    <name type="scientific">Magnetovibrio blakemorei</name>
    <dbReference type="NCBI Taxonomy" id="28181"/>
    <lineage>
        <taxon>Bacteria</taxon>
        <taxon>Pseudomonadati</taxon>
        <taxon>Pseudomonadota</taxon>
        <taxon>Alphaproteobacteria</taxon>
        <taxon>Rhodospirillales</taxon>
        <taxon>Magnetovibrionaceae</taxon>
        <taxon>Magnetovibrio</taxon>
    </lineage>
</organism>
<keyword evidence="6" id="KW-1185">Reference proteome</keyword>
<proteinExistence type="predicted"/>
<dbReference type="Gene3D" id="3.40.50.2000">
    <property type="entry name" value="Glycogen Phosphorylase B"/>
    <property type="match status" value="1"/>
</dbReference>
<dbReference type="AlphaFoldDB" id="A0A1E5Q9J3"/>
<name>A0A1E5Q9J3_9PROT</name>
<sequence length="653" mass="72709">MSETQSHAQLMEETFQEDLTILLKVLSGETQSDPVTATQYLLHKYPERSEGYFVLGVLTYLSGYVGDAISMIEKAHTIDPDVSEYALALSSLYVKADRLNDGLYFAKLGSVLDSHPQMAGILPPYLKNFVEAARVSTIHGHYVAASLAFIRRDFELVATECELELKMSHDYVPALELYAKALIEMGEHGSAIPILQRVLQLKPEDAAADKLNLAESILHLGLFEQAQAHIDEVVQSEPQSLDINAKAFYLLSGMENGEPARSRVWASMQQSGLHEAEPYFPYTPSDDGKIRIGFLSDKCYDCFEGSALSSFLRRVDRKIFQPYVYIQNFNKDNVTQAIKNWAVSAREVFDVNDKTLALILQRDGVDLLIDMCGFGPNQRLSLLAHKPCGQRLSWLAPLHGGGQPGIDTVVTDDSTDASQSRFLQTGQDTMKLRTPVFARRPAQGFLDPLSPPNEIKGYVTFGAYLDFRALASSDGALWMRVLESVPGSKLRLYIGPRISEISLARLNEIFEPKGLLDRVELYTPDEDERSGGFFDHIDIFLASRCEDRDNIILALWMGVPCLTKSDVNDPYVTYSGALLRAAGIPSWACEDDEAFLSVAKALAFDPRELAGLRKVLRGQIAKSRLMDMSGFALEFQTRLAELFSRKIQKGDLS</sequence>
<dbReference type="InterPro" id="IPR019734">
    <property type="entry name" value="TPR_rpt"/>
</dbReference>
<dbReference type="InterPro" id="IPR051939">
    <property type="entry name" value="Glycosyltr_41/O-GlcNAc_trsf"/>
</dbReference>
<feature type="repeat" description="TPR" evidence="4">
    <location>
        <begin position="172"/>
        <end position="205"/>
    </location>
</feature>
<dbReference type="Gene3D" id="3.40.50.11380">
    <property type="match status" value="1"/>
</dbReference>
<dbReference type="Proteomes" id="UP000095347">
    <property type="component" value="Unassembled WGS sequence"/>
</dbReference>
<dbReference type="EMBL" id="MCGG01000015">
    <property type="protein sequence ID" value="OEJ68272.1"/>
    <property type="molecule type" value="Genomic_DNA"/>
</dbReference>
<accession>A0A1E5Q9J3</accession>
<dbReference type="Pfam" id="PF14559">
    <property type="entry name" value="TPR_19"/>
    <property type="match status" value="1"/>
</dbReference>
<dbReference type="InterPro" id="IPR011990">
    <property type="entry name" value="TPR-like_helical_dom_sf"/>
</dbReference>
<dbReference type="PANTHER" id="PTHR44835">
    <property type="entry name" value="UDP-N-ACETYLGLUCOSAMINE--PEPTIDE N-ACETYLGLUCOSAMINYLTRANSFERASE SPINDLY-RELATED"/>
    <property type="match status" value="1"/>
</dbReference>
<evidence type="ECO:0000256" key="4">
    <source>
        <dbReference type="PROSITE-ProRule" id="PRU00339"/>
    </source>
</evidence>
<dbReference type="STRING" id="28181.BEN30_06590"/>
<comment type="caution">
    <text evidence="5">The sequence shown here is derived from an EMBL/GenBank/DDBJ whole genome shotgun (WGS) entry which is preliminary data.</text>
</comment>
<dbReference type="SUPFAM" id="SSF48452">
    <property type="entry name" value="TPR-like"/>
    <property type="match status" value="1"/>
</dbReference>